<feature type="transmembrane region" description="Helical" evidence="1">
    <location>
        <begin position="170"/>
        <end position="191"/>
    </location>
</feature>
<feature type="transmembrane region" description="Helical" evidence="1">
    <location>
        <begin position="203"/>
        <end position="222"/>
    </location>
</feature>
<dbReference type="Gene3D" id="3.30.70.270">
    <property type="match status" value="1"/>
</dbReference>
<protein>
    <submittedName>
        <fullName evidence="3">Diguanylate cyclase</fullName>
    </submittedName>
</protein>
<feature type="transmembrane region" description="Helical" evidence="1">
    <location>
        <begin position="139"/>
        <end position="158"/>
    </location>
</feature>
<dbReference type="OrthoDB" id="9759607at2"/>
<dbReference type="eggNOG" id="COG3706">
    <property type="taxonomic scope" value="Bacteria"/>
</dbReference>
<reference evidence="3 4" key="1">
    <citation type="submission" date="2010-07" db="EMBL/GenBank/DDBJ databases">
        <title>The draft genome of Paenibacillus curdlanolyticus YK9.</title>
        <authorList>
            <consortium name="US DOE Joint Genome Institute (JGI-PGF)"/>
            <person name="Lucas S."/>
            <person name="Copeland A."/>
            <person name="Lapidus A."/>
            <person name="Cheng J.-F."/>
            <person name="Bruce D."/>
            <person name="Goodwin L."/>
            <person name="Pitluck S."/>
            <person name="Land M.L."/>
            <person name="Hauser L."/>
            <person name="Chang Y.-J."/>
            <person name="Jeffries C."/>
            <person name="Anderson I.J."/>
            <person name="Johnson E."/>
            <person name="Loganathan U."/>
            <person name="Mulhopadhyay B."/>
            <person name="Kyrpides N."/>
            <person name="Woyke T.J."/>
        </authorList>
    </citation>
    <scope>NUCLEOTIDE SEQUENCE [LARGE SCALE GENOMIC DNA]</scope>
    <source>
        <strain evidence="3 4">YK9</strain>
    </source>
</reference>
<keyword evidence="1" id="KW-1133">Transmembrane helix</keyword>
<dbReference type="InterPro" id="IPR043128">
    <property type="entry name" value="Rev_trsase/Diguanyl_cyclase"/>
</dbReference>
<dbReference type="PROSITE" id="PS50887">
    <property type="entry name" value="GGDEF"/>
    <property type="match status" value="1"/>
</dbReference>
<accession>E0IGC1</accession>
<name>E0IGC1_9BACL</name>
<feature type="transmembrane region" description="Helical" evidence="1">
    <location>
        <begin position="44"/>
        <end position="63"/>
    </location>
</feature>
<dbReference type="NCBIfam" id="TIGR00254">
    <property type="entry name" value="GGDEF"/>
    <property type="match status" value="1"/>
</dbReference>
<dbReference type="Pfam" id="PF00990">
    <property type="entry name" value="GGDEF"/>
    <property type="match status" value="1"/>
</dbReference>
<dbReference type="GO" id="GO:1902201">
    <property type="term" value="P:negative regulation of bacterial-type flagellum-dependent cell motility"/>
    <property type="evidence" value="ECO:0007669"/>
    <property type="project" value="TreeGrafter"/>
</dbReference>
<feature type="domain" description="GGDEF" evidence="2">
    <location>
        <begin position="258"/>
        <end position="382"/>
    </location>
</feature>
<organism evidence="3 4">
    <name type="scientific">Paenibacillus curdlanolyticus YK9</name>
    <dbReference type="NCBI Taxonomy" id="717606"/>
    <lineage>
        <taxon>Bacteria</taxon>
        <taxon>Bacillati</taxon>
        <taxon>Bacillota</taxon>
        <taxon>Bacilli</taxon>
        <taxon>Bacillales</taxon>
        <taxon>Paenibacillaceae</taxon>
        <taxon>Paenibacillus</taxon>
    </lineage>
</organism>
<dbReference type="SUPFAM" id="SSF55073">
    <property type="entry name" value="Nucleotide cyclase"/>
    <property type="match status" value="1"/>
</dbReference>
<dbReference type="InterPro" id="IPR050469">
    <property type="entry name" value="Diguanylate_Cyclase"/>
</dbReference>
<dbReference type="PANTHER" id="PTHR45138">
    <property type="entry name" value="REGULATORY COMPONENTS OF SENSORY TRANSDUCTION SYSTEM"/>
    <property type="match status" value="1"/>
</dbReference>
<feature type="transmembrane region" description="Helical" evidence="1">
    <location>
        <begin position="12"/>
        <end position="32"/>
    </location>
</feature>
<dbReference type="GO" id="GO:0043709">
    <property type="term" value="P:cell adhesion involved in single-species biofilm formation"/>
    <property type="evidence" value="ECO:0007669"/>
    <property type="project" value="TreeGrafter"/>
</dbReference>
<evidence type="ECO:0000313" key="4">
    <source>
        <dbReference type="Proteomes" id="UP000005387"/>
    </source>
</evidence>
<evidence type="ECO:0000313" key="3">
    <source>
        <dbReference type="EMBL" id="EFM08523.1"/>
    </source>
</evidence>
<feature type="transmembrane region" description="Helical" evidence="1">
    <location>
        <begin position="106"/>
        <end position="127"/>
    </location>
</feature>
<evidence type="ECO:0000259" key="2">
    <source>
        <dbReference type="PROSITE" id="PS50887"/>
    </source>
</evidence>
<proteinExistence type="predicted"/>
<dbReference type="GO" id="GO:0052621">
    <property type="term" value="F:diguanylate cyclase activity"/>
    <property type="evidence" value="ECO:0007669"/>
    <property type="project" value="TreeGrafter"/>
</dbReference>
<dbReference type="SMART" id="SM00267">
    <property type="entry name" value="GGDEF"/>
    <property type="match status" value="1"/>
</dbReference>
<dbReference type="GO" id="GO:0005886">
    <property type="term" value="C:plasma membrane"/>
    <property type="evidence" value="ECO:0007669"/>
    <property type="project" value="TreeGrafter"/>
</dbReference>
<evidence type="ECO:0000256" key="1">
    <source>
        <dbReference type="SAM" id="Phobius"/>
    </source>
</evidence>
<keyword evidence="1" id="KW-0472">Membrane</keyword>
<dbReference type="CDD" id="cd01949">
    <property type="entry name" value="GGDEF"/>
    <property type="match status" value="1"/>
</dbReference>
<keyword evidence="4" id="KW-1185">Reference proteome</keyword>
<dbReference type="InterPro" id="IPR029787">
    <property type="entry name" value="Nucleotide_cyclase"/>
</dbReference>
<dbReference type="RefSeq" id="WP_006040692.1">
    <property type="nucleotide sequence ID" value="NZ_AEDD01000016.1"/>
</dbReference>
<dbReference type="PANTHER" id="PTHR45138:SF9">
    <property type="entry name" value="DIGUANYLATE CYCLASE DGCM-RELATED"/>
    <property type="match status" value="1"/>
</dbReference>
<sequence>MTIVNWLTGQTGIILSSACVIIIVVLMLYMSVKLHQSYRKYKVYGWLIAGLLLAGVQHGIQLFLAAPEANDSPALHLFASILQIESFIIINFVFTKLYTRPSGRLIGPAFISLLAAPFVLTGIQLYLDPDLLKPALDGAGIQVLTLDFYAVLINFLILMDTRGIALNRKFAISLVVYFVYQLARVADGYVFHGASSGLSLMTQFVPLIYFTLLFLMLFEWVIDRMLDIHQSSITDGLTTLYNRKYFNSRCEKWMRERGSVTIIFCDIDNFKRLNDTQGHHAADGVLKKVAEIIKEESGAIGAAGRYGGEELLAVIRGDAKVKAEDVAETIRRRVETETIVTISVGVSTSVSGQSIQEVIKEADEAMYVSKTTGKNKVSVVAKAGRSKTRRSSKAANA</sequence>
<dbReference type="InterPro" id="IPR000160">
    <property type="entry name" value="GGDEF_dom"/>
</dbReference>
<dbReference type="STRING" id="717606.PaecuDRAFT_4714"/>
<feature type="transmembrane region" description="Helical" evidence="1">
    <location>
        <begin position="75"/>
        <end position="94"/>
    </location>
</feature>
<dbReference type="EMBL" id="AEDD01000016">
    <property type="protein sequence ID" value="EFM08523.1"/>
    <property type="molecule type" value="Genomic_DNA"/>
</dbReference>
<gene>
    <name evidence="3" type="ORF">PaecuDRAFT_4714</name>
</gene>
<dbReference type="Proteomes" id="UP000005387">
    <property type="component" value="Unassembled WGS sequence"/>
</dbReference>
<keyword evidence="1" id="KW-0812">Transmembrane</keyword>
<dbReference type="AlphaFoldDB" id="E0IGC1"/>